<dbReference type="InterPro" id="IPR016181">
    <property type="entry name" value="Acyl_CoA_acyltransferase"/>
</dbReference>
<evidence type="ECO:0000256" key="2">
    <source>
        <dbReference type="ARBA" id="ARBA00022679"/>
    </source>
</evidence>
<evidence type="ECO:0000313" key="7">
    <source>
        <dbReference type="Proteomes" id="UP000235598"/>
    </source>
</evidence>
<dbReference type="Gene3D" id="3.30.1050.10">
    <property type="entry name" value="SCP2 sterol-binding domain"/>
    <property type="match status" value="1"/>
</dbReference>
<feature type="binding site" evidence="4">
    <location>
        <begin position="138"/>
        <end position="139"/>
    </location>
    <ligand>
        <name>acetyl-CoA</name>
        <dbReference type="ChEBI" id="CHEBI:57288"/>
    </ligand>
</feature>
<organism evidence="6 7">
    <name type="scientific">Brevibacterium paucivorans</name>
    <dbReference type="NCBI Taxonomy" id="170994"/>
    <lineage>
        <taxon>Bacteria</taxon>
        <taxon>Bacillati</taxon>
        <taxon>Actinomycetota</taxon>
        <taxon>Actinomycetes</taxon>
        <taxon>Micrococcales</taxon>
        <taxon>Brevibacteriaceae</taxon>
        <taxon>Brevibacterium</taxon>
    </lineage>
</organism>
<feature type="binding site" evidence="4">
    <location>
        <begin position="102"/>
        <end position="104"/>
    </location>
    <ligand>
        <name>acetyl-CoA</name>
        <dbReference type="ChEBI" id="CHEBI:57288"/>
    </ligand>
</feature>
<dbReference type="PANTHER" id="PTHR37817">
    <property type="entry name" value="N-ACETYLTRANSFERASE EIS"/>
    <property type="match status" value="1"/>
</dbReference>
<dbReference type="SUPFAM" id="SSF55729">
    <property type="entry name" value="Acyl-CoA N-acyltransferases (Nat)"/>
    <property type="match status" value="1"/>
</dbReference>
<evidence type="ECO:0000256" key="1">
    <source>
        <dbReference type="ARBA" id="ARBA00009213"/>
    </source>
</evidence>
<evidence type="ECO:0000259" key="5">
    <source>
        <dbReference type="PROSITE" id="PS51186"/>
    </source>
</evidence>
<dbReference type="OrthoDB" id="8399956at2"/>
<comment type="caution">
    <text evidence="6">The sequence shown here is derived from an EMBL/GenBank/DDBJ whole genome shotgun (WGS) entry which is preliminary data.</text>
</comment>
<dbReference type="InterPro" id="IPR025559">
    <property type="entry name" value="Eis_dom"/>
</dbReference>
<dbReference type="InterPro" id="IPR051554">
    <property type="entry name" value="Acetyltransferase_Eis"/>
</dbReference>
<dbReference type="Pfam" id="PF17668">
    <property type="entry name" value="Acetyltransf_17"/>
    <property type="match status" value="1"/>
</dbReference>
<reference evidence="6 7" key="1">
    <citation type="submission" date="2017-09" db="EMBL/GenBank/DDBJ databases">
        <title>Bacterial strain isolated from the female urinary microbiota.</title>
        <authorList>
            <person name="Thomas-White K."/>
            <person name="Kumar N."/>
            <person name="Forster S."/>
            <person name="Putonti C."/>
            <person name="Lawley T."/>
            <person name="Wolfe A.J."/>
        </authorList>
    </citation>
    <scope>NUCLEOTIDE SEQUENCE [LARGE SCALE GENOMIC DNA]</scope>
    <source>
        <strain evidence="6 7">UMB1301</strain>
    </source>
</reference>
<dbReference type="InterPro" id="IPR022902">
    <property type="entry name" value="NAcTrfase_Eis"/>
</dbReference>
<sequence length="428" mass="47355">MTDYIFETFKPTITENTPDEKTTNYIHAVRAGFHDKRVSGEKLLQRVKRAIADDRVFTAAYSQESYDHALDSDIPVATFAHFEKNVNVGGGKLIPAHLITWVTVRPTHRRRGLLRRLMTENLSNAADAGYPFAALTVTEGGIYRRFGFGAASWLTDLEVDTSPGFQLISEPDRRVEICDAQALQELAPQIYAEFQKKSPGAIGRQQALYDFAAGHDIETGEADDAVRGALHYDENGKPDGFVSFKHKAGDDWSHGTLELLDFIAISNDAYSALWAFLGAIDLSVKVKFNKAAHQSPLPWLLTDPRRAKIVNENDGIWLRILDVKKSLEARAWLVGGELTLRINDDMGFADGTYRLVSDGQEANVTKLDDGEPADLEMNVSELGSLYLGGADPVVLARAGRITEVRPDAALEARSLFALERAPYTPNDF</sequence>
<feature type="active site" description="Proton donor" evidence="4">
    <location>
        <position position="143"/>
    </location>
</feature>
<feature type="domain" description="N-acetyltransferase" evidence="5">
    <location>
        <begin position="34"/>
        <end position="172"/>
    </location>
</feature>
<dbReference type="Pfam" id="PF13530">
    <property type="entry name" value="SCP2_2"/>
    <property type="match status" value="1"/>
</dbReference>
<dbReference type="RefSeq" id="WP_102238655.1">
    <property type="nucleotide sequence ID" value="NZ_PNHK01000002.1"/>
</dbReference>
<protein>
    <submittedName>
        <fullName evidence="6">GNAT family N-acetyltransferase</fullName>
    </submittedName>
</protein>
<dbReference type="InterPro" id="IPR041380">
    <property type="entry name" value="Acetyltransf_17"/>
</dbReference>
<dbReference type="EMBL" id="PNHK01000002">
    <property type="protein sequence ID" value="PMD05634.1"/>
    <property type="molecule type" value="Genomic_DNA"/>
</dbReference>
<evidence type="ECO:0000313" key="6">
    <source>
        <dbReference type="EMBL" id="PMD05634.1"/>
    </source>
</evidence>
<evidence type="ECO:0000256" key="3">
    <source>
        <dbReference type="ARBA" id="ARBA00023315"/>
    </source>
</evidence>
<gene>
    <name evidence="6" type="ORF">CJ199_06405</name>
</gene>
<dbReference type="HAMAP" id="MF_01812">
    <property type="entry name" value="Eis"/>
    <property type="match status" value="1"/>
</dbReference>
<keyword evidence="2 4" id="KW-0808">Transferase</keyword>
<comment type="similarity">
    <text evidence="1 4">Belongs to the acetyltransferase Eis family.</text>
</comment>
<evidence type="ECO:0000256" key="4">
    <source>
        <dbReference type="HAMAP-Rule" id="MF_01812"/>
    </source>
</evidence>
<dbReference type="GO" id="GO:0034069">
    <property type="term" value="F:aminoglycoside N-acetyltransferase activity"/>
    <property type="evidence" value="ECO:0007669"/>
    <property type="project" value="TreeGrafter"/>
</dbReference>
<feature type="binding site" evidence="4">
    <location>
        <begin position="110"/>
        <end position="115"/>
    </location>
    <ligand>
        <name>acetyl-CoA</name>
        <dbReference type="ChEBI" id="CHEBI:57288"/>
    </ligand>
</feature>
<dbReference type="AlphaFoldDB" id="A0A2N6VNE3"/>
<dbReference type="Gene3D" id="3.40.630.30">
    <property type="match status" value="2"/>
</dbReference>
<dbReference type="SUPFAM" id="SSF55718">
    <property type="entry name" value="SCP-like"/>
    <property type="match status" value="1"/>
</dbReference>
<proteinExistence type="inferred from homology"/>
<keyword evidence="3 4" id="KW-0012">Acyltransferase</keyword>
<dbReference type="Pfam" id="PF13527">
    <property type="entry name" value="Acetyltransf_9"/>
    <property type="match status" value="1"/>
</dbReference>
<dbReference type="GO" id="GO:0030649">
    <property type="term" value="P:aminoglycoside antibiotic catabolic process"/>
    <property type="evidence" value="ECO:0007669"/>
    <property type="project" value="TreeGrafter"/>
</dbReference>
<dbReference type="PANTHER" id="PTHR37817:SF1">
    <property type="entry name" value="N-ACETYLTRANSFERASE EIS"/>
    <property type="match status" value="1"/>
</dbReference>
<dbReference type="PROSITE" id="PS51186">
    <property type="entry name" value="GNAT"/>
    <property type="match status" value="1"/>
</dbReference>
<dbReference type="InterPro" id="IPR036527">
    <property type="entry name" value="SCP2_sterol-bd_dom_sf"/>
</dbReference>
<feature type="active site" description="Proton acceptor; via carboxylate" evidence="4">
    <location>
        <position position="428"/>
    </location>
</feature>
<comment type="subunit">
    <text evidence="4">Homohexamer; trimer of dimers.</text>
</comment>
<name>A0A2N6VNE3_9MICO</name>
<dbReference type="InterPro" id="IPR000182">
    <property type="entry name" value="GNAT_dom"/>
</dbReference>
<accession>A0A2N6VNE3</accession>
<dbReference type="Proteomes" id="UP000235598">
    <property type="component" value="Unassembled WGS sequence"/>
</dbReference>